<feature type="transmembrane region" description="Helical" evidence="1">
    <location>
        <begin position="36"/>
        <end position="55"/>
    </location>
</feature>
<dbReference type="EMBL" id="JBGBPQ010000012">
    <property type="protein sequence ID" value="KAL1514934.1"/>
    <property type="molecule type" value="Genomic_DNA"/>
</dbReference>
<protein>
    <recommendedName>
        <fullName evidence="4">Membrane transporter protein</fullName>
    </recommendedName>
</protein>
<feature type="transmembrane region" description="Helical" evidence="1">
    <location>
        <begin position="75"/>
        <end position="95"/>
    </location>
</feature>
<dbReference type="AlphaFoldDB" id="A0AB34J6L5"/>
<name>A0AB34J6L5_PRYPA</name>
<feature type="transmembrane region" description="Helical" evidence="1">
    <location>
        <begin position="306"/>
        <end position="327"/>
    </location>
</feature>
<feature type="transmembrane region" description="Helical" evidence="1">
    <location>
        <begin position="177"/>
        <end position="197"/>
    </location>
</feature>
<dbReference type="PANTHER" id="PTHR31154:SF4">
    <property type="entry name" value="MEMBRANE TRANSPORTER PROTEIN"/>
    <property type="match status" value="1"/>
</dbReference>
<feature type="transmembrane region" description="Helical" evidence="1">
    <location>
        <begin position="126"/>
        <end position="145"/>
    </location>
</feature>
<evidence type="ECO:0000313" key="2">
    <source>
        <dbReference type="EMBL" id="KAL1514934.1"/>
    </source>
</evidence>
<dbReference type="Proteomes" id="UP001515480">
    <property type="component" value="Unassembled WGS sequence"/>
</dbReference>
<keyword evidence="1" id="KW-0812">Transmembrane</keyword>
<feature type="transmembrane region" description="Helical" evidence="1">
    <location>
        <begin position="363"/>
        <end position="382"/>
    </location>
</feature>
<feature type="transmembrane region" description="Helical" evidence="1">
    <location>
        <begin position="339"/>
        <end position="357"/>
    </location>
</feature>
<organism evidence="2 3">
    <name type="scientific">Prymnesium parvum</name>
    <name type="common">Toxic golden alga</name>
    <dbReference type="NCBI Taxonomy" id="97485"/>
    <lineage>
        <taxon>Eukaryota</taxon>
        <taxon>Haptista</taxon>
        <taxon>Haptophyta</taxon>
        <taxon>Prymnesiophyceae</taxon>
        <taxon>Prymnesiales</taxon>
        <taxon>Prymnesiaceae</taxon>
        <taxon>Prymnesium</taxon>
    </lineage>
</organism>
<feature type="transmembrane region" description="Helical" evidence="1">
    <location>
        <begin position="102"/>
        <end position="120"/>
    </location>
</feature>
<keyword evidence="3" id="KW-1185">Reference proteome</keyword>
<keyword evidence="1" id="KW-0472">Membrane</keyword>
<accession>A0AB34J6L5</accession>
<feature type="transmembrane region" description="Helical" evidence="1">
    <location>
        <begin position="278"/>
        <end position="300"/>
    </location>
</feature>
<gene>
    <name evidence="2" type="ORF">AB1Y20_004013</name>
</gene>
<reference evidence="2 3" key="1">
    <citation type="journal article" date="2024" name="Science">
        <title>Giant polyketide synthase enzymes in the biosynthesis of giant marine polyether toxins.</title>
        <authorList>
            <person name="Fallon T.R."/>
            <person name="Shende V.V."/>
            <person name="Wierzbicki I.H."/>
            <person name="Pendleton A.L."/>
            <person name="Watervoot N.F."/>
            <person name="Auber R.P."/>
            <person name="Gonzalez D.J."/>
            <person name="Wisecaver J.H."/>
            <person name="Moore B.S."/>
        </authorList>
    </citation>
    <scope>NUCLEOTIDE SEQUENCE [LARGE SCALE GENOMIC DNA]</scope>
    <source>
        <strain evidence="2 3">12B1</strain>
    </source>
</reference>
<keyword evidence="1" id="KW-1133">Transmembrane helix</keyword>
<proteinExistence type="predicted"/>
<comment type="caution">
    <text evidence="2">The sequence shown here is derived from an EMBL/GenBank/DDBJ whole genome shotgun (WGS) entry which is preliminary data.</text>
</comment>
<sequence>MQQKEAPMQHPADTVEVHISTPPKEVTFRQTRAARFLPAMVVLMVWLYLVTYSHGPLNIHKNHNSSLAETPLGTLWNEFFAEYYPMTIAMIGGSLIAGSTPLGGGVVAFPVAVLIIGFSAAEGRDFTVLIQTIGMNAAGYLIILTKPHLLDFTLVSAFIIFGVPGILFGLSLNVSPFYIVLTFQILVLEFAFIFFYLNILAPRDSPSAVPTQQRTSRGPDTKPMRSVLAYGSMVLAAFAGGFITSKVGSGSDIVLYAYGLLIWNIIVPESKRFSDTSLTASSVVVMGILSLVTSFCRAMTFDISSDVLFCWGATSWVVCIGAPMGSLLLTPGLRAQMRIVFYLLAIAQFVGFAVLRVKSEVTAWIIIGCSTFAVISFLCFHAKFSLQSIRSRGSRPEKLSAETIKSRLLTI</sequence>
<evidence type="ECO:0008006" key="4">
    <source>
        <dbReference type="Google" id="ProtNLM"/>
    </source>
</evidence>
<feature type="transmembrane region" description="Helical" evidence="1">
    <location>
        <begin position="152"/>
        <end position="171"/>
    </location>
</feature>
<dbReference type="PANTHER" id="PTHR31154">
    <property type="entry name" value="MEMBRANE TRANSPORTER PROTEIN"/>
    <property type="match status" value="1"/>
</dbReference>
<evidence type="ECO:0000256" key="1">
    <source>
        <dbReference type="SAM" id="Phobius"/>
    </source>
</evidence>
<feature type="transmembrane region" description="Helical" evidence="1">
    <location>
        <begin position="227"/>
        <end position="243"/>
    </location>
</feature>
<evidence type="ECO:0000313" key="3">
    <source>
        <dbReference type="Proteomes" id="UP001515480"/>
    </source>
</evidence>
<feature type="transmembrane region" description="Helical" evidence="1">
    <location>
        <begin position="249"/>
        <end position="266"/>
    </location>
</feature>